<proteinExistence type="predicted"/>
<feature type="domain" description="PoNi N-terminal" evidence="1">
    <location>
        <begin position="35"/>
        <end position="151"/>
    </location>
</feature>
<sequence>MVNIARKSKFKKMKKVDDAAFANGRREKLLDYKTYAAEADDLLARIVKTSDRLADPIWCQGKDTATILRMTGARAEYALNLLALQYSAGMPVESLPDAYVKALNYFEVYAKVSSQYNQEQGASYRSPHITLGNAEFVNANRLVCFAILLGCINKLGRVASIIDYDCPARDGMLERLLGQYLQGRQNSLECTRRLPYSKTLKIFDAQDRHRPEMLSAYLAEWYADSRLEPYYESCKRGNGFTGYWSWEAAAITVVLDIDDTDYRTAPFYPRDLVDFARQAGNS</sequence>
<comment type="caution">
    <text evidence="3">The sequence shown here is derived from an EMBL/GenBank/DDBJ whole genome shotgun (WGS) entry which is preliminary data.</text>
</comment>
<evidence type="ECO:0000259" key="1">
    <source>
        <dbReference type="Pfam" id="PF08928"/>
    </source>
</evidence>
<reference evidence="3 4" key="1">
    <citation type="submission" date="2019-12" db="EMBL/GenBank/DDBJ databases">
        <title>Novel species isolated from a subtropical stream in China.</title>
        <authorList>
            <person name="Lu H."/>
        </authorList>
    </citation>
    <scope>NUCLEOTIDE SEQUENCE [LARGE SCALE GENOMIC DNA]</scope>
    <source>
        <strain evidence="3 4">DS3</strain>
    </source>
</reference>
<protein>
    <submittedName>
        <fullName evidence="3">DUF1911 domain-containing protein</fullName>
    </submittedName>
</protein>
<dbReference type="Proteomes" id="UP000448575">
    <property type="component" value="Unassembled WGS sequence"/>
</dbReference>
<dbReference type="InterPro" id="IPR028983">
    <property type="entry name" value="PA2201-like_C"/>
</dbReference>
<dbReference type="InterPro" id="IPR015024">
    <property type="entry name" value="PoNi_N"/>
</dbReference>
<evidence type="ECO:0000313" key="3">
    <source>
        <dbReference type="EMBL" id="MYN04490.1"/>
    </source>
</evidence>
<dbReference type="AlphaFoldDB" id="A0A6N9HLW3"/>
<name>A0A6N9HLW3_9BURK</name>
<dbReference type="InterPro" id="IPR015025">
    <property type="entry name" value="PoNi_C"/>
</dbReference>
<dbReference type="SUPFAM" id="SSF140731">
    <property type="entry name" value="PA2201 C-terminal domain-like"/>
    <property type="match status" value="1"/>
</dbReference>
<feature type="domain" description="PoNi C-terminal" evidence="2">
    <location>
        <begin position="169"/>
        <end position="272"/>
    </location>
</feature>
<accession>A0A6N9HLW3</accession>
<organism evidence="3 4">
    <name type="scientific">Pseudoduganella guangdongensis</name>
    <dbReference type="NCBI Taxonomy" id="2692179"/>
    <lineage>
        <taxon>Bacteria</taxon>
        <taxon>Pseudomonadati</taxon>
        <taxon>Pseudomonadota</taxon>
        <taxon>Betaproteobacteria</taxon>
        <taxon>Burkholderiales</taxon>
        <taxon>Oxalobacteraceae</taxon>
        <taxon>Telluria group</taxon>
        <taxon>Pseudoduganella</taxon>
    </lineage>
</organism>
<dbReference type="EMBL" id="WWCJ01000017">
    <property type="protein sequence ID" value="MYN04490.1"/>
    <property type="molecule type" value="Genomic_DNA"/>
</dbReference>
<gene>
    <name evidence="3" type="ORF">GTP41_20570</name>
</gene>
<keyword evidence="4" id="KW-1185">Reference proteome</keyword>
<dbReference type="Pfam" id="PF08928">
    <property type="entry name" value="PoNi_N"/>
    <property type="match status" value="1"/>
</dbReference>
<dbReference type="Gene3D" id="1.10.3920.10">
    <property type="entry name" value="PA2201 C-terminal domain-like"/>
    <property type="match status" value="1"/>
</dbReference>
<evidence type="ECO:0000259" key="2">
    <source>
        <dbReference type="Pfam" id="PF08929"/>
    </source>
</evidence>
<dbReference type="RefSeq" id="WP_161027452.1">
    <property type="nucleotide sequence ID" value="NZ_WWCJ01000017.1"/>
</dbReference>
<dbReference type="Pfam" id="PF08929">
    <property type="entry name" value="PoNi_C"/>
    <property type="match status" value="1"/>
</dbReference>
<evidence type="ECO:0000313" key="4">
    <source>
        <dbReference type="Proteomes" id="UP000448575"/>
    </source>
</evidence>